<sequence length="200" mass="21628">MQDSGFGFFAREHTVASEERFRRPLGKSRSALSTELGRLCQQQPETDEEANSSPLIRASVAPAEPLSSFQAGSRRVSDSGRQSSSGRWSLDASRPEPTPAAANSSCSTSARRVPLRRATVTSIPQPQASPLTQEDMGPGIDGAFVPPHLLSASLPVREAAADDPFRPGSVMVGNGRKLKGYDADRFKRTIMRRTGFLEEL</sequence>
<comment type="caution">
    <text evidence="3">The sequence shown here is derived from an EMBL/GenBank/DDBJ whole genome shotgun (WGS) entry which is preliminary data.</text>
</comment>
<dbReference type="Pfam" id="PF04520">
    <property type="entry name" value="Senescence_reg"/>
    <property type="match status" value="1"/>
</dbReference>
<dbReference type="AlphaFoldDB" id="A0AAW1QTH2"/>
<reference evidence="3 4" key="1">
    <citation type="journal article" date="2024" name="Nat. Commun.">
        <title>Phylogenomics reveals the evolutionary origins of lichenization in chlorophyte algae.</title>
        <authorList>
            <person name="Puginier C."/>
            <person name="Libourel C."/>
            <person name="Otte J."/>
            <person name="Skaloud P."/>
            <person name="Haon M."/>
            <person name="Grisel S."/>
            <person name="Petersen M."/>
            <person name="Berrin J.G."/>
            <person name="Delaux P.M."/>
            <person name="Dal Grande F."/>
            <person name="Keller J."/>
        </authorList>
    </citation>
    <scope>NUCLEOTIDE SEQUENCE [LARGE SCALE GENOMIC DNA]</scope>
    <source>
        <strain evidence="3 4">SAG 2145</strain>
    </source>
</reference>
<keyword evidence="4" id="KW-1185">Reference proteome</keyword>
<feature type="compositionally biased region" description="Polar residues" evidence="2">
    <location>
        <begin position="101"/>
        <end position="110"/>
    </location>
</feature>
<evidence type="ECO:0000256" key="2">
    <source>
        <dbReference type="SAM" id="MobiDB-lite"/>
    </source>
</evidence>
<dbReference type="GO" id="GO:0010150">
    <property type="term" value="P:leaf senescence"/>
    <property type="evidence" value="ECO:0007669"/>
    <property type="project" value="UniProtKB-ARBA"/>
</dbReference>
<protein>
    <submittedName>
        <fullName evidence="3">Uncharacterized protein</fullName>
    </submittedName>
</protein>
<dbReference type="EMBL" id="JALJOS010000028">
    <property type="protein sequence ID" value="KAK9824808.1"/>
    <property type="molecule type" value="Genomic_DNA"/>
</dbReference>
<organism evidence="3 4">
    <name type="scientific">Apatococcus lobatus</name>
    <dbReference type="NCBI Taxonomy" id="904363"/>
    <lineage>
        <taxon>Eukaryota</taxon>
        <taxon>Viridiplantae</taxon>
        <taxon>Chlorophyta</taxon>
        <taxon>core chlorophytes</taxon>
        <taxon>Trebouxiophyceae</taxon>
        <taxon>Chlorellales</taxon>
        <taxon>Chlorellaceae</taxon>
        <taxon>Apatococcus</taxon>
    </lineage>
</organism>
<dbReference type="Proteomes" id="UP001438707">
    <property type="component" value="Unassembled WGS sequence"/>
</dbReference>
<feature type="region of interest" description="Disordered" evidence="2">
    <location>
        <begin position="1"/>
        <end position="133"/>
    </location>
</feature>
<dbReference type="InterPro" id="IPR007608">
    <property type="entry name" value="Senescence_reg_S40"/>
</dbReference>
<name>A0AAW1QTH2_9CHLO</name>
<evidence type="ECO:0000313" key="4">
    <source>
        <dbReference type="Proteomes" id="UP001438707"/>
    </source>
</evidence>
<evidence type="ECO:0000313" key="3">
    <source>
        <dbReference type="EMBL" id="KAK9824808.1"/>
    </source>
</evidence>
<accession>A0AAW1QTH2</accession>
<evidence type="ECO:0000256" key="1">
    <source>
        <dbReference type="ARBA" id="ARBA00034773"/>
    </source>
</evidence>
<gene>
    <name evidence="3" type="ORF">WJX74_010574</name>
</gene>
<feature type="compositionally biased region" description="Polar residues" evidence="2">
    <location>
        <begin position="119"/>
        <end position="132"/>
    </location>
</feature>
<feature type="compositionally biased region" description="Basic and acidic residues" evidence="2">
    <location>
        <begin position="10"/>
        <end position="22"/>
    </location>
</feature>
<proteinExistence type="inferred from homology"/>
<comment type="similarity">
    <text evidence="1">Belongs to the senescence regulator S40 family.</text>
</comment>